<reference evidence="1 2" key="1">
    <citation type="journal article" date="2020" name="Phytopathology">
        <title>A high-quality genome resource of Botrytis fragariae, a new and rapidly spreading fungal pathogen causing strawberry gray mold in the U.S.A.</title>
        <authorList>
            <person name="Wu Y."/>
            <person name="Saski C.A."/>
            <person name="Schnabel G."/>
            <person name="Xiao S."/>
            <person name="Hu M."/>
        </authorList>
    </citation>
    <scope>NUCLEOTIDE SEQUENCE [LARGE SCALE GENOMIC DNA]</scope>
    <source>
        <strain evidence="1 2">BVB16</strain>
    </source>
</reference>
<gene>
    <name evidence="1" type="ORF">Bfra_001165</name>
</gene>
<organism evidence="1 2">
    <name type="scientific">Botrytis fragariae</name>
    <dbReference type="NCBI Taxonomy" id="1964551"/>
    <lineage>
        <taxon>Eukaryota</taxon>
        <taxon>Fungi</taxon>
        <taxon>Dikarya</taxon>
        <taxon>Ascomycota</taxon>
        <taxon>Pezizomycotina</taxon>
        <taxon>Leotiomycetes</taxon>
        <taxon>Helotiales</taxon>
        <taxon>Sclerotiniaceae</taxon>
        <taxon>Botrytis</taxon>
    </lineage>
</organism>
<dbReference type="EMBL" id="JABFCT010000002">
    <property type="protein sequence ID" value="KAF5878992.1"/>
    <property type="molecule type" value="Genomic_DNA"/>
</dbReference>
<keyword evidence="2" id="KW-1185">Reference proteome</keyword>
<protein>
    <submittedName>
        <fullName evidence="1">Uncharacterized protein</fullName>
    </submittedName>
</protein>
<dbReference type="RefSeq" id="XP_037197936.1">
    <property type="nucleotide sequence ID" value="XM_037331603.1"/>
</dbReference>
<evidence type="ECO:0000313" key="2">
    <source>
        <dbReference type="Proteomes" id="UP000531561"/>
    </source>
</evidence>
<evidence type="ECO:0000313" key="1">
    <source>
        <dbReference type="EMBL" id="KAF5878992.1"/>
    </source>
</evidence>
<name>A0A8H6B4T3_9HELO</name>
<dbReference type="Proteomes" id="UP000531561">
    <property type="component" value="Unassembled WGS sequence"/>
</dbReference>
<sequence length="85" mass="9070">MLLTSTLSATAQHADLGRRKVNTAIIISVHHNVYLPYLFIFFLAASSSPVLAHGFQGGDFCTKKQTPTTNGQSTTTAAALSINFS</sequence>
<dbReference type="GeneID" id="59255295"/>
<comment type="caution">
    <text evidence="1">The sequence shown here is derived from an EMBL/GenBank/DDBJ whole genome shotgun (WGS) entry which is preliminary data.</text>
</comment>
<proteinExistence type="predicted"/>
<accession>A0A8H6B4T3</accession>
<dbReference type="AlphaFoldDB" id="A0A8H6B4T3"/>